<evidence type="ECO:0000313" key="2">
    <source>
        <dbReference type="EMBL" id="PRQ04583.1"/>
    </source>
</evidence>
<evidence type="ECO:0000256" key="1">
    <source>
        <dbReference type="SAM" id="Phobius"/>
    </source>
</evidence>
<sequence>MTRAMGPFPITPLGLLVTLGCGHALINYGFGRIDLVLLVIGAVGVGLAAVGLLATLTGALVLWLRQRKRPAESSLDVECGYPVPTGFWLPRLRWLPFVAISWRWLEPEAQVRIVPRRGRLREEVIASRRGRVGAVIRELEIGDIFGLSQIRLRVAEQRKVRFVPSVGQLKRVDVIRGMAGGDDISHPEGPQEGELYDLRAYTPGDPIRFVLWKVFARTRQLVVRAPERALSPIRQTCAYLVAGGSDEPAAGAARLAVELGALGTDWVLGADGSTDDATRKDQAVDVLARSADVQEPVGGKGLGAFLQRRGQQASIGRAVVFVPGRPGPWLASVTEQCKHVGGRGGRIDFVVGTDGITPPPKRKWLARLAVREAAPEIPPGATAPVTTEQVGEVVRRLSSIGNVIVVDRAAGRVFAGGHLSALGTPGARGTRQAS</sequence>
<name>A0A2S9YHI6_9BACT</name>
<keyword evidence="1" id="KW-0812">Transmembrane</keyword>
<dbReference type="AlphaFoldDB" id="A0A2S9YHI6"/>
<reference evidence="2 3" key="1">
    <citation type="submission" date="2018-03" db="EMBL/GenBank/DDBJ databases">
        <title>Draft Genome Sequences of the Obligatory Marine Myxobacteria Enhygromyxa salina SWB007.</title>
        <authorList>
            <person name="Poehlein A."/>
            <person name="Moghaddam J.A."/>
            <person name="Harms H."/>
            <person name="Alanjari M."/>
            <person name="Koenig G.M."/>
            <person name="Daniel R."/>
            <person name="Schaeberle T.F."/>
        </authorList>
    </citation>
    <scope>NUCLEOTIDE SEQUENCE [LARGE SCALE GENOMIC DNA]</scope>
    <source>
        <strain evidence="2 3">SWB007</strain>
    </source>
</reference>
<dbReference type="PROSITE" id="PS51257">
    <property type="entry name" value="PROKAR_LIPOPROTEIN"/>
    <property type="match status" value="1"/>
</dbReference>
<keyword evidence="1" id="KW-1133">Transmembrane helix</keyword>
<protein>
    <submittedName>
        <fullName evidence="2">Uncharacterized protein</fullName>
    </submittedName>
</protein>
<feature type="transmembrane region" description="Helical" evidence="1">
    <location>
        <begin position="40"/>
        <end position="64"/>
    </location>
</feature>
<dbReference type="Proteomes" id="UP000238823">
    <property type="component" value="Unassembled WGS sequence"/>
</dbReference>
<dbReference type="EMBL" id="PVNL01000102">
    <property type="protein sequence ID" value="PRQ04583.1"/>
    <property type="molecule type" value="Genomic_DNA"/>
</dbReference>
<gene>
    <name evidence="2" type="ORF">ENSA7_50740</name>
</gene>
<comment type="caution">
    <text evidence="2">The sequence shown here is derived from an EMBL/GenBank/DDBJ whole genome shotgun (WGS) entry which is preliminary data.</text>
</comment>
<proteinExistence type="predicted"/>
<keyword evidence="1" id="KW-0472">Membrane</keyword>
<evidence type="ECO:0000313" key="3">
    <source>
        <dbReference type="Proteomes" id="UP000238823"/>
    </source>
</evidence>
<accession>A0A2S9YHI6</accession>
<organism evidence="2 3">
    <name type="scientific">Enhygromyxa salina</name>
    <dbReference type="NCBI Taxonomy" id="215803"/>
    <lineage>
        <taxon>Bacteria</taxon>
        <taxon>Pseudomonadati</taxon>
        <taxon>Myxococcota</taxon>
        <taxon>Polyangia</taxon>
        <taxon>Nannocystales</taxon>
        <taxon>Nannocystaceae</taxon>
        <taxon>Enhygromyxa</taxon>
    </lineage>
</organism>